<dbReference type="Proteomes" id="UP000037122">
    <property type="component" value="Unassembled WGS sequence"/>
</dbReference>
<dbReference type="AlphaFoldDB" id="A0A0L0NT42"/>
<comment type="caution">
    <text evidence="1">The sequence shown here is derived from an EMBL/GenBank/DDBJ whole genome shotgun (WGS) entry which is preliminary data.</text>
</comment>
<accession>A0A0L0NT42</accession>
<reference evidence="2" key="1">
    <citation type="journal article" date="2015" name="BMC Genomics">
        <title>Draft genome of a commonly misdiagnosed multidrug resistant pathogen Candida auris.</title>
        <authorList>
            <person name="Chatterjee S."/>
            <person name="Alampalli S.V."/>
            <person name="Nageshan R.K."/>
            <person name="Chettiar S.T."/>
            <person name="Joshi S."/>
            <person name="Tatu U.S."/>
        </authorList>
    </citation>
    <scope>NUCLEOTIDE SEQUENCE [LARGE SCALE GENOMIC DNA]</scope>
    <source>
        <strain evidence="2">6684</strain>
    </source>
</reference>
<dbReference type="EMBL" id="LGST01000043">
    <property type="protein sequence ID" value="KND97174.1"/>
    <property type="molecule type" value="Genomic_DNA"/>
</dbReference>
<evidence type="ECO:0000313" key="1">
    <source>
        <dbReference type="EMBL" id="KND97174.1"/>
    </source>
</evidence>
<gene>
    <name evidence="1" type="ORF">QG37_06384</name>
</gene>
<dbReference type="VEuPathDB" id="FungiDB:QG37_06384"/>
<evidence type="ECO:0000313" key="2">
    <source>
        <dbReference type="Proteomes" id="UP000037122"/>
    </source>
</evidence>
<proteinExistence type="predicted"/>
<sequence length="36" mass="4179">MLAAPPYQKLFVSKKKGKYELNVQFAFIIVQRTTYG</sequence>
<organism evidence="1 2">
    <name type="scientific">Candidozyma auris</name>
    <name type="common">Yeast</name>
    <name type="synonym">Candida auris</name>
    <dbReference type="NCBI Taxonomy" id="498019"/>
    <lineage>
        <taxon>Eukaryota</taxon>
        <taxon>Fungi</taxon>
        <taxon>Dikarya</taxon>
        <taxon>Ascomycota</taxon>
        <taxon>Saccharomycotina</taxon>
        <taxon>Pichiomycetes</taxon>
        <taxon>Metschnikowiaceae</taxon>
        <taxon>Candidozyma</taxon>
    </lineage>
</organism>
<name>A0A0L0NT42_CANAR</name>
<protein>
    <submittedName>
        <fullName evidence="1">Uncharacterized protein</fullName>
    </submittedName>
</protein>